<gene>
    <name evidence="1" type="ORF">ADN00_18810</name>
</gene>
<proteinExistence type="predicted"/>
<dbReference type="Proteomes" id="UP000050417">
    <property type="component" value="Unassembled WGS sequence"/>
</dbReference>
<dbReference type="STRING" id="1134406.ADN00_18810"/>
<evidence type="ECO:0000313" key="1">
    <source>
        <dbReference type="EMBL" id="KPL70096.1"/>
    </source>
</evidence>
<protein>
    <submittedName>
        <fullName evidence="1">Uncharacterized protein</fullName>
    </submittedName>
</protein>
<organism evidence="1 2">
    <name type="scientific">Ornatilinea apprima</name>
    <dbReference type="NCBI Taxonomy" id="1134406"/>
    <lineage>
        <taxon>Bacteria</taxon>
        <taxon>Bacillati</taxon>
        <taxon>Chloroflexota</taxon>
        <taxon>Anaerolineae</taxon>
        <taxon>Anaerolineales</taxon>
        <taxon>Anaerolineaceae</taxon>
        <taxon>Ornatilinea</taxon>
    </lineage>
</organism>
<dbReference type="RefSeq" id="WP_075064580.1">
    <property type="nucleotide sequence ID" value="NZ_LGCL01000045.1"/>
</dbReference>
<keyword evidence="2" id="KW-1185">Reference proteome</keyword>
<reference evidence="1 2" key="1">
    <citation type="submission" date="2015-07" db="EMBL/GenBank/DDBJ databases">
        <title>Genome sequence of Ornatilinea apprima DSM 23815.</title>
        <authorList>
            <person name="Hemp J."/>
            <person name="Ward L.M."/>
            <person name="Pace L.A."/>
            <person name="Fischer W.W."/>
        </authorList>
    </citation>
    <scope>NUCLEOTIDE SEQUENCE [LARGE SCALE GENOMIC DNA]</scope>
    <source>
        <strain evidence="1 2">P3M-1</strain>
    </source>
</reference>
<accession>A0A0P6WVX2</accession>
<evidence type="ECO:0000313" key="2">
    <source>
        <dbReference type="Proteomes" id="UP000050417"/>
    </source>
</evidence>
<sequence>MTTTKVYPFETVEEQRARIEYEDALISAYVPESDTMTREEALALANERDLQAAMALRDDVITLENLQIAISRSRT</sequence>
<dbReference type="AlphaFoldDB" id="A0A0P6WVX2"/>
<name>A0A0P6WVX2_9CHLR</name>
<dbReference type="EMBL" id="LGCL01000045">
    <property type="protein sequence ID" value="KPL70096.1"/>
    <property type="molecule type" value="Genomic_DNA"/>
</dbReference>
<comment type="caution">
    <text evidence="1">The sequence shown here is derived from an EMBL/GenBank/DDBJ whole genome shotgun (WGS) entry which is preliminary data.</text>
</comment>